<accession>A0AAD0SQ55</accession>
<dbReference type="KEGG" id="asui:ASUIS_0886"/>
<evidence type="ECO:0000313" key="3">
    <source>
        <dbReference type="Proteomes" id="UP000263040"/>
    </source>
</evidence>
<name>A0AAD0SQ55_9BACT</name>
<feature type="region of interest" description="Disordered" evidence="1">
    <location>
        <begin position="71"/>
        <end position="93"/>
    </location>
</feature>
<keyword evidence="3" id="KW-1185">Reference proteome</keyword>
<organism evidence="2 3">
    <name type="scientific">Arcobacter suis CECT 7833</name>
    <dbReference type="NCBI Taxonomy" id="663365"/>
    <lineage>
        <taxon>Bacteria</taxon>
        <taxon>Pseudomonadati</taxon>
        <taxon>Campylobacterota</taxon>
        <taxon>Epsilonproteobacteria</taxon>
        <taxon>Campylobacterales</taxon>
        <taxon>Arcobacteraceae</taxon>
        <taxon>Arcobacter</taxon>
    </lineage>
</organism>
<sequence>MNATDQKTVQIVGNKYIHMENSKTVNNELVYTIRNGALVMQLNKESAELVSITLQEWLKQEDNEETKLRMLRNKANQNSSKKYPLGDDSEEHS</sequence>
<dbReference type="AlphaFoldDB" id="A0AAD0SQ55"/>
<evidence type="ECO:0000256" key="1">
    <source>
        <dbReference type="SAM" id="MobiDB-lite"/>
    </source>
</evidence>
<dbReference type="EMBL" id="CP032100">
    <property type="protein sequence ID" value="AXX89377.1"/>
    <property type="molecule type" value="Genomic_DNA"/>
</dbReference>
<gene>
    <name evidence="2" type="ORF">ASUIS_0886</name>
</gene>
<protein>
    <submittedName>
        <fullName evidence="2">Uncharacterized protein</fullName>
    </submittedName>
</protein>
<evidence type="ECO:0000313" key="2">
    <source>
        <dbReference type="EMBL" id="AXX89377.1"/>
    </source>
</evidence>
<proteinExistence type="predicted"/>
<dbReference type="RefSeq" id="WP_118885932.1">
    <property type="nucleotide sequence ID" value="NZ_CP032100.1"/>
</dbReference>
<reference evidence="2 3" key="1">
    <citation type="submission" date="2018-08" db="EMBL/GenBank/DDBJ databases">
        <title>Complete genome of the Arcobacter suis type strain LMG 26152.</title>
        <authorList>
            <person name="Miller W.G."/>
            <person name="Yee E."/>
            <person name="Bono J.L."/>
        </authorList>
    </citation>
    <scope>NUCLEOTIDE SEQUENCE [LARGE SCALE GENOMIC DNA]</scope>
    <source>
        <strain evidence="2 3">CECT 7833</strain>
    </source>
</reference>
<dbReference type="Proteomes" id="UP000263040">
    <property type="component" value="Chromosome"/>
</dbReference>